<protein>
    <submittedName>
        <fullName evidence="1">Uncharacterized protein</fullName>
    </submittedName>
</protein>
<gene>
    <name evidence="1" type="ORF">COW36_20960</name>
</gene>
<reference evidence="1 2" key="1">
    <citation type="submission" date="2017-09" db="EMBL/GenBank/DDBJ databases">
        <title>Depth-based differentiation of microbial function through sediment-hosted aquifers and enrichment of novel symbionts in the deep terrestrial subsurface.</title>
        <authorList>
            <person name="Probst A.J."/>
            <person name="Ladd B."/>
            <person name="Jarett J.K."/>
            <person name="Geller-Mcgrath D.E."/>
            <person name="Sieber C.M."/>
            <person name="Emerson J.B."/>
            <person name="Anantharaman K."/>
            <person name="Thomas B.C."/>
            <person name="Malmstrom R."/>
            <person name="Stieglmeier M."/>
            <person name="Klingl A."/>
            <person name="Woyke T."/>
            <person name="Ryan C.M."/>
            <person name="Banfield J.F."/>
        </authorList>
    </citation>
    <scope>NUCLEOTIDE SEQUENCE [LARGE SCALE GENOMIC DNA]</scope>
    <source>
        <strain evidence="1">CG17_big_fil_post_rev_8_21_14_2_50_48_46</strain>
    </source>
</reference>
<evidence type="ECO:0000313" key="1">
    <source>
        <dbReference type="EMBL" id="PIW14513.1"/>
    </source>
</evidence>
<dbReference type="AlphaFoldDB" id="A0A2M7FYR7"/>
<sequence>MASDEIQYLFGLKIKDKEIQLGGDRIFVETQMEKWLKIFAGELPADLMPSGHTPAAPSARAADMNSGAANARKLPTLAEFLKTKEPKEISDAILVVGLYMERFQQKNLFTRWDLMQTLFNRMGKSEEDVQQALTFLVNQQFLSETQTMGSSDLSYSLTFSGEQVVKEGFQR</sequence>
<organism evidence="1 2">
    <name type="scientific">bacterium (Candidatus Blackallbacteria) CG17_big_fil_post_rev_8_21_14_2_50_48_46</name>
    <dbReference type="NCBI Taxonomy" id="2014261"/>
    <lineage>
        <taxon>Bacteria</taxon>
        <taxon>Candidatus Blackallbacteria</taxon>
    </lineage>
</organism>
<evidence type="ECO:0000313" key="2">
    <source>
        <dbReference type="Proteomes" id="UP000231019"/>
    </source>
</evidence>
<accession>A0A2M7FYR7</accession>
<comment type="caution">
    <text evidence="1">The sequence shown here is derived from an EMBL/GenBank/DDBJ whole genome shotgun (WGS) entry which is preliminary data.</text>
</comment>
<dbReference type="Proteomes" id="UP000231019">
    <property type="component" value="Unassembled WGS sequence"/>
</dbReference>
<name>A0A2M7FYR7_9BACT</name>
<dbReference type="EMBL" id="PFFQ01000059">
    <property type="protein sequence ID" value="PIW14513.1"/>
    <property type="molecule type" value="Genomic_DNA"/>
</dbReference>
<proteinExistence type="predicted"/>